<evidence type="ECO:0000256" key="3">
    <source>
        <dbReference type="ARBA" id="ARBA00022448"/>
    </source>
</evidence>
<dbReference type="NCBIfam" id="TIGR01727">
    <property type="entry name" value="oligo_HPY"/>
    <property type="match status" value="1"/>
</dbReference>
<gene>
    <name evidence="7" type="ORF">D9R08_07920</name>
</gene>
<sequence>MNAMLDVEGLEQRFHLNPGLLDRLSFEGGRPRLKDLVVHAVNGVSFSIAKGEVLALVGESGCGKSTVAKTIARIYDPSSGRIRIEGEDITDYDHAKLLPVRAKMQMIFQDPFASLNPRQKVRDIVAEPLLQQVGDGARAEVADKTEALLARVGLNAEHGGRYPHQFSGGQRQRIGIARALSVNPGLIIADEPVSALDVSIQAQILNLMMDLRDEFGLAYLFISHDLSVVHHIADRIGVMYLGFMVETAPRDQLFARPRHPYTRALLSAAPSIRPSRMTEEIELTGEVPSALSLPTGCCFRTRCPFAWDRCAVERPVLQDIGDGQSAACHLIDEPERDNQ</sequence>
<dbReference type="InterPro" id="IPR050319">
    <property type="entry name" value="ABC_transp_ATP-bind"/>
</dbReference>
<keyword evidence="5 7" id="KW-0067">ATP-binding</keyword>
<dbReference type="InterPro" id="IPR003593">
    <property type="entry name" value="AAA+_ATPase"/>
</dbReference>
<dbReference type="RefSeq" id="WP_121897490.1">
    <property type="nucleotide sequence ID" value="NZ_RCNT01000003.1"/>
</dbReference>
<dbReference type="InterPro" id="IPR013563">
    <property type="entry name" value="Oligopep_ABC_C"/>
</dbReference>
<dbReference type="Pfam" id="PF08352">
    <property type="entry name" value="oligo_HPY"/>
    <property type="match status" value="1"/>
</dbReference>
<evidence type="ECO:0000256" key="4">
    <source>
        <dbReference type="ARBA" id="ARBA00022741"/>
    </source>
</evidence>
<evidence type="ECO:0000313" key="8">
    <source>
        <dbReference type="Proteomes" id="UP000281343"/>
    </source>
</evidence>
<keyword evidence="8" id="KW-1185">Reference proteome</keyword>
<dbReference type="InterPro" id="IPR003439">
    <property type="entry name" value="ABC_transporter-like_ATP-bd"/>
</dbReference>
<dbReference type="FunFam" id="3.40.50.300:FF:000016">
    <property type="entry name" value="Oligopeptide ABC transporter ATP-binding component"/>
    <property type="match status" value="1"/>
</dbReference>
<dbReference type="GO" id="GO:0055085">
    <property type="term" value="P:transmembrane transport"/>
    <property type="evidence" value="ECO:0007669"/>
    <property type="project" value="UniProtKB-ARBA"/>
</dbReference>
<dbReference type="NCBIfam" id="NF008453">
    <property type="entry name" value="PRK11308.1"/>
    <property type="match status" value="1"/>
</dbReference>
<dbReference type="PROSITE" id="PS50893">
    <property type="entry name" value="ABC_TRANSPORTER_2"/>
    <property type="match status" value="1"/>
</dbReference>
<protein>
    <submittedName>
        <fullName evidence="7">Dipeptide ABC transporter ATP-binding protein</fullName>
    </submittedName>
</protein>
<evidence type="ECO:0000256" key="5">
    <source>
        <dbReference type="ARBA" id="ARBA00022840"/>
    </source>
</evidence>
<dbReference type="InterPro" id="IPR027417">
    <property type="entry name" value="P-loop_NTPase"/>
</dbReference>
<dbReference type="EMBL" id="RCNT01000003">
    <property type="protein sequence ID" value="RMA42706.1"/>
    <property type="molecule type" value="Genomic_DNA"/>
</dbReference>
<reference evidence="7 8" key="1">
    <citation type="submission" date="2018-10" db="EMBL/GenBank/DDBJ databases">
        <authorList>
            <person name="Jung H.S."/>
            <person name="Jeon C.O."/>
        </authorList>
    </citation>
    <scope>NUCLEOTIDE SEQUENCE [LARGE SCALE GENOMIC DNA]</scope>
    <source>
        <strain evidence="7 8">MA-7-27</strain>
    </source>
</reference>
<dbReference type="GO" id="GO:0015833">
    <property type="term" value="P:peptide transport"/>
    <property type="evidence" value="ECO:0007669"/>
    <property type="project" value="InterPro"/>
</dbReference>
<dbReference type="Gene3D" id="3.40.50.300">
    <property type="entry name" value="P-loop containing nucleotide triphosphate hydrolases"/>
    <property type="match status" value="1"/>
</dbReference>
<evidence type="ECO:0000259" key="6">
    <source>
        <dbReference type="PROSITE" id="PS50893"/>
    </source>
</evidence>
<name>A0A3L9Y9G4_9RHOB</name>
<dbReference type="OrthoDB" id="9802264at2"/>
<dbReference type="CDD" id="cd03257">
    <property type="entry name" value="ABC_NikE_OppD_transporters"/>
    <property type="match status" value="1"/>
</dbReference>
<dbReference type="GO" id="GO:0005524">
    <property type="term" value="F:ATP binding"/>
    <property type="evidence" value="ECO:0007669"/>
    <property type="project" value="UniProtKB-KW"/>
</dbReference>
<dbReference type="SUPFAM" id="SSF52540">
    <property type="entry name" value="P-loop containing nucleoside triphosphate hydrolases"/>
    <property type="match status" value="1"/>
</dbReference>
<organism evidence="7 8">
    <name type="scientific">Rhodophyticola porphyridii</name>
    <dbReference type="NCBI Taxonomy" id="1852017"/>
    <lineage>
        <taxon>Bacteria</taxon>
        <taxon>Pseudomonadati</taxon>
        <taxon>Pseudomonadota</taxon>
        <taxon>Alphaproteobacteria</taxon>
        <taxon>Rhodobacterales</taxon>
        <taxon>Roseobacteraceae</taxon>
        <taxon>Rhodophyticola</taxon>
    </lineage>
</organism>
<comment type="subcellular location">
    <subcellularLocation>
        <location evidence="1">Cell inner membrane</location>
        <topology evidence="1">Peripheral membrane protein</topology>
    </subcellularLocation>
</comment>
<accession>A0A3L9Y9G4</accession>
<keyword evidence="3" id="KW-0813">Transport</keyword>
<feature type="domain" description="ABC transporter" evidence="6">
    <location>
        <begin position="24"/>
        <end position="266"/>
    </location>
</feature>
<dbReference type="SMART" id="SM00382">
    <property type="entry name" value="AAA"/>
    <property type="match status" value="1"/>
</dbReference>
<dbReference type="GO" id="GO:0005886">
    <property type="term" value="C:plasma membrane"/>
    <property type="evidence" value="ECO:0007669"/>
    <property type="project" value="UniProtKB-SubCell"/>
</dbReference>
<evidence type="ECO:0000313" key="7">
    <source>
        <dbReference type="EMBL" id="RMA42706.1"/>
    </source>
</evidence>
<comment type="caution">
    <text evidence="7">The sequence shown here is derived from an EMBL/GenBank/DDBJ whole genome shotgun (WGS) entry which is preliminary data.</text>
</comment>
<evidence type="ECO:0000256" key="1">
    <source>
        <dbReference type="ARBA" id="ARBA00004417"/>
    </source>
</evidence>
<dbReference type="Proteomes" id="UP000281343">
    <property type="component" value="Unassembled WGS sequence"/>
</dbReference>
<evidence type="ECO:0000256" key="2">
    <source>
        <dbReference type="ARBA" id="ARBA00005417"/>
    </source>
</evidence>
<dbReference type="InterPro" id="IPR017871">
    <property type="entry name" value="ABC_transporter-like_CS"/>
</dbReference>
<comment type="similarity">
    <text evidence="2">Belongs to the ABC transporter superfamily.</text>
</comment>
<dbReference type="Pfam" id="PF00005">
    <property type="entry name" value="ABC_tran"/>
    <property type="match status" value="1"/>
</dbReference>
<dbReference type="PROSITE" id="PS00211">
    <property type="entry name" value="ABC_TRANSPORTER_1"/>
    <property type="match status" value="1"/>
</dbReference>
<dbReference type="GO" id="GO:0016887">
    <property type="term" value="F:ATP hydrolysis activity"/>
    <property type="evidence" value="ECO:0007669"/>
    <property type="project" value="InterPro"/>
</dbReference>
<dbReference type="AlphaFoldDB" id="A0A3L9Y9G4"/>
<proteinExistence type="inferred from homology"/>
<dbReference type="PANTHER" id="PTHR43776">
    <property type="entry name" value="TRANSPORT ATP-BINDING PROTEIN"/>
    <property type="match status" value="1"/>
</dbReference>
<keyword evidence="4" id="KW-0547">Nucleotide-binding</keyword>
<dbReference type="PANTHER" id="PTHR43776:SF7">
    <property type="entry name" value="D,D-DIPEPTIDE TRANSPORT ATP-BINDING PROTEIN DDPF-RELATED"/>
    <property type="match status" value="1"/>
</dbReference>